<dbReference type="GO" id="GO:0031047">
    <property type="term" value="P:regulatory ncRNA-mediated gene silencing"/>
    <property type="evidence" value="ECO:0007669"/>
    <property type="project" value="UniProtKB-KW"/>
</dbReference>
<keyword evidence="7" id="KW-0943">RNA-mediated gene silencing</keyword>
<evidence type="ECO:0000256" key="5">
    <source>
        <dbReference type="ARBA" id="ARBA00022490"/>
    </source>
</evidence>
<evidence type="ECO:0000256" key="3">
    <source>
        <dbReference type="ARBA" id="ARBA00008030"/>
    </source>
</evidence>
<dbReference type="PANTHER" id="PTHR15975">
    <property type="entry name" value="CCR4-NOT TRANSCRIPTION COMPLEX SUBUNIT 11"/>
    <property type="match status" value="1"/>
</dbReference>
<protein>
    <recommendedName>
        <fullName evidence="4">CCR4-NOT transcription complex subunit 11</fullName>
    </recommendedName>
</protein>
<proteinExistence type="inferred from homology"/>
<keyword evidence="9" id="KW-0539">Nucleus</keyword>
<evidence type="ECO:0000313" key="11">
    <source>
        <dbReference type="Proteomes" id="UP000009168"/>
    </source>
</evidence>
<reference evidence="11" key="1">
    <citation type="journal article" date="2006" name="PLoS Biol.">
        <title>Macronuclear genome sequence of the ciliate Tetrahymena thermophila, a model eukaryote.</title>
        <authorList>
            <person name="Eisen J.A."/>
            <person name="Coyne R.S."/>
            <person name="Wu M."/>
            <person name="Wu D."/>
            <person name="Thiagarajan M."/>
            <person name="Wortman J.R."/>
            <person name="Badger J.H."/>
            <person name="Ren Q."/>
            <person name="Amedeo P."/>
            <person name="Jones K.M."/>
            <person name="Tallon L.J."/>
            <person name="Delcher A.L."/>
            <person name="Salzberg S.L."/>
            <person name="Silva J.C."/>
            <person name="Haas B.J."/>
            <person name="Majoros W.H."/>
            <person name="Farzad M."/>
            <person name="Carlton J.M."/>
            <person name="Smith R.K. Jr."/>
            <person name="Garg J."/>
            <person name="Pearlman R.E."/>
            <person name="Karrer K.M."/>
            <person name="Sun L."/>
            <person name="Manning G."/>
            <person name="Elde N.C."/>
            <person name="Turkewitz A.P."/>
            <person name="Asai D.J."/>
            <person name="Wilkes D.E."/>
            <person name="Wang Y."/>
            <person name="Cai H."/>
            <person name="Collins K."/>
            <person name="Stewart B.A."/>
            <person name="Lee S.R."/>
            <person name="Wilamowska K."/>
            <person name="Weinberg Z."/>
            <person name="Ruzzo W.L."/>
            <person name="Wloga D."/>
            <person name="Gaertig J."/>
            <person name="Frankel J."/>
            <person name="Tsao C.-C."/>
            <person name="Gorovsky M.A."/>
            <person name="Keeling P.J."/>
            <person name="Waller R.F."/>
            <person name="Patron N.J."/>
            <person name="Cherry J.M."/>
            <person name="Stover N.A."/>
            <person name="Krieger C.J."/>
            <person name="del Toro C."/>
            <person name="Ryder H.F."/>
            <person name="Williamson S.C."/>
            <person name="Barbeau R.A."/>
            <person name="Hamilton E.P."/>
            <person name="Orias E."/>
        </authorList>
    </citation>
    <scope>NUCLEOTIDE SEQUENCE [LARGE SCALE GENOMIC DNA]</scope>
    <source>
        <strain evidence="11">SB210</strain>
    </source>
</reference>
<dbReference type="Proteomes" id="UP000009168">
    <property type="component" value="Unassembled WGS sequence"/>
</dbReference>
<comment type="subcellular location">
    <subcellularLocation>
        <location evidence="2">Cytoplasm</location>
    </subcellularLocation>
    <subcellularLocation>
        <location evidence="1">Nucleus</location>
    </subcellularLocation>
</comment>
<evidence type="ECO:0000256" key="9">
    <source>
        <dbReference type="ARBA" id="ARBA00023242"/>
    </source>
</evidence>
<evidence type="ECO:0000256" key="8">
    <source>
        <dbReference type="ARBA" id="ARBA00023163"/>
    </source>
</evidence>
<dbReference type="RefSeq" id="XP_001023918.2">
    <property type="nucleotide sequence ID" value="XM_001023918.2"/>
</dbReference>
<evidence type="ECO:0000256" key="6">
    <source>
        <dbReference type="ARBA" id="ARBA00023015"/>
    </source>
</evidence>
<sequence length="433" mass="50949">MLSKKDIENLMELLMLDPDITLEGLFQTFIKKYNSEYHNLFRPCSLCLCLLKENLITEQQRLTSIFLIMESYKNDQKANPFIANLIDVILQYNDQYEAKLFQRLYSSNLKEKEQFSKQQLGILFQEKDSHKYVASTVYQDKIKEIKAKYIDSLPRNLLAYNYGTTNILCDFNLSDDLQNFPPQVSILPEQLNLCEQDCMLFMPDTLRPIPQSEDLGIDEEEWLNPSLVTEHLWDYKICEPSDKKILLQEILIKAYETKLNDLEYDLFKKELEQDDVNIRDLELNTELLPKLVENNNKIASLLLIKIAKEKELTQYLEKISTLDLTLQSLEVVNDLINNVNLPKEFIYLYVSNIIQQCDENKKEKNQHQRLVRLVCVFIRQLIKSQSINPKENFIELQAFSIENSKIPEATTLFKLLKDLDNEPNNNNHNNNYH</sequence>
<dbReference type="InParanoid" id="I7MHW5"/>
<dbReference type="STRING" id="312017.I7MHW5"/>
<comment type="similarity">
    <text evidence="3">Belongs to the CNOT11 family.</text>
</comment>
<evidence type="ECO:0000256" key="2">
    <source>
        <dbReference type="ARBA" id="ARBA00004496"/>
    </source>
</evidence>
<keyword evidence="8" id="KW-0804">Transcription</keyword>
<accession>I7MHW5</accession>
<keyword evidence="6" id="KW-0805">Transcription regulation</keyword>
<name>I7MHW5_TETTS</name>
<organism evidence="10 11">
    <name type="scientific">Tetrahymena thermophila (strain SB210)</name>
    <dbReference type="NCBI Taxonomy" id="312017"/>
    <lineage>
        <taxon>Eukaryota</taxon>
        <taxon>Sar</taxon>
        <taxon>Alveolata</taxon>
        <taxon>Ciliophora</taxon>
        <taxon>Intramacronucleata</taxon>
        <taxon>Oligohymenophorea</taxon>
        <taxon>Hymenostomatida</taxon>
        <taxon>Tetrahymenina</taxon>
        <taxon>Tetrahymenidae</taxon>
        <taxon>Tetrahymena</taxon>
    </lineage>
</organism>
<evidence type="ECO:0000313" key="10">
    <source>
        <dbReference type="EMBL" id="EAS03673.2"/>
    </source>
</evidence>
<dbReference type="AlphaFoldDB" id="I7MHW5"/>
<evidence type="ECO:0000256" key="4">
    <source>
        <dbReference type="ARBA" id="ARBA00014872"/>
    </source>
</evidence>
<dbReference type="KEGG" id="tet:TTHERM_00473350"/>
<dbReference type="OrthoDB" id="10265389at2759"/>
<dbReference type="Pfam" id="PF10155">
    <property type="entry name" value="CNOT11"/>
    <property type="match status" value="1"/>
</dbReference>
<dbReference type="GO" id="GO:0005634">
    <property type="term" value="C:nucleus"/>
    <property type="evidence" value="ECO:0007669"/>
    <property type="project" value="UniProtKB-SubCell"/>
</dbReference>
<evidence type="ECO:0000256" key="1">
    <source>
        <dbReference type="ARBA" id="ARBA00004123"/>
    </source>
</evidence>
<keyword evidence="5" id="KW-0963">Cytoplasm</keyword>
<dbReference type="GO" id="GO:0030014">
    <property type="term" value="C:CCR4-NOT complex"/>
    <property type="evidence" value="ECO:0007669"/>
    <property type="project" value="InterPro"/>
</dbReference>
<gene>
    <name evidence="10" type="ORF">TTHERM_00473350</name>
</gene>
<keyword evidence="11" id="KW-1185">Reference proteome</keyword>
<dbReference type="GeneID" id="7844263"/>
<dbReference type="InterPro" id="IPR019312">
    <property type="entry name" value="CNOT11"/>
</dbReference>
<evidence type="ECO:0000256" key="7">
    <source>
        <dbReference type="ARBA" id="ARBA00023158"/>
    </source>
</evidence>
<dbReference type="GO" id="GO:0005737">
    <property type="term" value="C:cytoplasm"/>
    <property type="evidence" value="ECO:0007669"/>
    <property type="project" value="UniProtKB-SubCell"/>
</dbReference>
<dbReference type="EMBL" id="GG662472">
    <property type="protein sequence ID" value="EAS03673.2"/>
    <property type="molecule type" value="Genomic_DNA"/>
</dbReference>
<dbReference type="PANTHER" id="PTHR15975:SF0">
    <property type="entry name" value="CCR4-NOT TRANSCRIPTION COMPLEX SUBUNIT 11"/>
    <property type="match status" value="1"/>
</dbReference>